<organism evidence="2 3">
    <name type="scientific">Polyplax serrata</name>
    <name type="common">Common mouse louse</name>
    <dbReference type="NCBI Taxonomy" id="468196"/>
    <lineage>
        <taxon>Eukaryota</taxon>
        <taxon>Metazoa</taxon>
        <taxon>Ecdysozoa</taxon>
        <taxon>Arthropoda</taxon>
        <taxon>Hexapoda</taxon>
        <taxon>Insecta</taxon>
        <taxon>Pterygota</taxon>
        <taxon>Neoptera</taxon>
        <taxon>Paraneoptera</taxon>
        <taxon>Psocodea</taxon>
        <taxon>Troctomorpha</taxon>
        <taxon>Phthiraptera</taxon>
        <taxon>Anoplura</taxon>
        <taxon>Polyplacidae</taxon>
        <taxon>Polyplax</taxon>
    </lineage>
</organism>
<sequence length="117" mass="13209">MVAAWCAGGCFDDDKKSSEDDEDDGAQVTGMRRKGLPPGEYPKEKNGLCFDCWNLRHGRRPAVHADHGVCHGHFRTGPVSWTLFFYGIEQVEESKREETLKLTVPVRNYNSKPSKQP</sequence>
<evidence type="ECO:0000313" key="3">
    <source>
        <dbReference type="Proteomes" id="UP001359485"/>
    </source>
</evidence>
<proteinExistence type="predicted"/>
<evidence type="ECO:0000313" key="2">
    <source>
        <dbReference type="EMBL" id="KAK6627299.1"/>
    </source>
</evidence>
<dbReference type="EMBL" id="JAWJWF010000045">
    <property type="protein sequence ID" value="KAK6627299.1"/>
    <property type="molecule type" value="Genomic_DNA"/>
</dbReference>
<reference evidence="2 3" key="1">
    <citation type="submission" date="2023-09" db="EMBL/GenBank/DDBJ databases">
        <title>Genomes of two closely related lineages of the louse Polyplax serrata with different host specificities.</title>
        <authorList>
            <person name="Martinu J."/>
            <person name="Tarabai H."/>
            <person name="Stefka J."/>
            <person name="Hypsa V."/>
        </authorList>
    </citation>
    <scope>NUCLEOTIDE SEQUENCE [LARGE SCALE GENOMIC DNA]</scope>
    <source>
        <strain evidence="2">98ZLc_SE</strain>
    </source>
</reference>
<comment type="caution">
    <text evidence="2">The sequence shown here is derived from an EMBL/GenBank/DDBJ whole genome shotgun (WGS) entry which is preliminary data.</text>
</comment>
<evidence type="ECO:0000256" key="1">
    <source>
        <dbReference type="SAM" id="MobiDB-lite"/>
    </source>
</evidence>
<name>A0ABR1ATM1_POLSC</name>
<feature type="region of interest" description="Disordered" evidence="1">
    <location>
        <begin position="11"/>
        <end position="39"/>
    </location>
</feature>
<gene>
    <name evidence="2" type="ORF">RUM44_009776</name>
</gene>
<protein>
    <submittedName>
        <fullName evidence="2">Uncharacterized protein</fullName>
    </submittedName>
</protein>
<dbReference type="Proteomes" id="UP001359485">
    <property type="component" value="Unassembled WGS sequence"/>
</dbReference>
<keyword evidence="3" id="KW-1185">Reference proteome</keyword>
<accession>A0ABR1ATM1</accession>